<comment type="caution">
    <text evidence="12">The sequence shown here is derived from an EMBL/GenBank/DDBJ whole genome shotgun (WGS) entry which is preliminary data.</text>
</comment>
<dbReference type="InterPro" id="IPR005931">
    <property type="entry name" value="P5CDH/ALDH4A1"/>
</dbReference>
<feature type="active site" evidence="7">
    <location>
        <position position="341"/>
    </location>
</feature>
<dbReference type="InterPro" id="IPR016160">
    <property type="entry name" value="Ald_DH_CS_CYS"/>
</dbReference>
<dbReference type="Gene3D" id="3.40.309.10">
    <property type="entry name" value="Aldehyde Dehydrogenase, Chain A, domain 2"/>
    <property type="match status" value="1"/>
</dbReference>
<evidence type="ECO:0000256" key="10">
    <source>
        <dbReference type="RuleBase" id="RU366030"/>
    </source>
</evidence>
<comment type="catalytic activity">
    <reaction evidence="6 9">
        <text>L-glutamate 5-semialdehyde + NAD(+) + H2O = L-glutamate + NADH + 2 H(+)</text>
        <dbReference type="Rhea" id="RHEA:30235"/>
        <dbReference type="ChEBI" id="CHEBI:15377"/>
        <dbReference type="ChEBI" id="CHEBI:15378"/>
        <dbReference type="ChEBI" id="CHEBI:29985"/>
        <dbReference type="ChEBI" id="CHEBI:57540"/>
        <dbReference type="ChEBI" id="CHEBI:57945"/>
        <dbReference type="ChEBI" id="CHEBI:58066"/>
        <dbReference type="EC" id="1.2.1.88"/>
    </reaction>
</comment>
<sequence>MIRLINKQAQTTIGNVTLFRKNCQEAKAAKLAFRHLSVLSSINNITAYNPPIIRPFKVQNEPILGYEPGSKERTDLRKKLDFFLSDVTDIPIVIDGKHYRTENFENQVCPFDHGHVLAKYHMATKELSEQAIQASLARAREWENVDINDRVNALLKAADLVSGKYRQDLNAATMLGQAKTIIQAEIDSACELADFFRFNAYYVQEVFKYQPISPSEDIKNRFRLRGLEGFVAAISPFNFTAISGNLCSAPALMGNAVVWKPSDTSMLSSWVVYKVLEEANFAPGVISFLPSKPMDFSNNVISSPDLAAVNFTGSVNTFRTIWKNVAANLDTNKTFPRMVGECGGKDFHLLHPSADLSTAIPQTVRAAFEYSGQKCSACSRLYVPSSIWPLVEQGLLEITSKLKLGSPLEFDTFLSAVIDGASFKRIKLLLDFVKSDSTHTILAGGNASFEKGFFVEPTIILTTDPHSKLLTNEIFGPVLTVYVFDDAKMDETMTLIDQSTPYALTGSIFATDKQFLRTAIERLKYSAGNLYINDKCTGAVVGQQPFGGSRVSGTNDKAGAPQYLLRWVSPQNIKQTFVPITDWSYPYMSV</sequence>
<dbReference type="PROSITE" id="PS00070">
    <property type="entry name" value="ALDEHYDE_DEHYDR_CYS"/>
    <property type="match status" value="1"/>
</dbReference>
<dbReference type="CDD" id="cd07123">
    <property type="entry name" value="ALDH_F4-17_P5CDH"/>
    <property type="match status" value="1"/>
</dbReference>
<dbReference type="SUPFAM" id="SSF53720">
    <property type="entry name" value="ALDH-like"/>
    <property type="match status" value="1"/>
</dbReference>
<keyword evidence="4 9" id="KW-0520">NAD</keyword>
<feature type="domain" description="Aldehyde dehydrogenase" evidence="11">
    <location>
        <begin position="106"/>
        <end position="569"/>
    </location>
</feature>
<evidence type="ECO:0000313" key="13">
    <source>
        <dbReference type="Proteomes" id="UP001142055"/>
    </source>
</evidence>
<dbReference type="InterPro" id="IPR016162">
    <property type="entry name" value="Ald_DH_N"/>
</dbReference>
<evidence type="ECO:0000256" key="4">
    <source>
        <dbReference type="ARBA" id="ARBA00023027"/>
    </source>
</evidence>
<dbReference type="Pfam" id="PF00171">
    <property type="entry name" value="Aldedh"/>
    <property type="match status" value="1"/>
</dbReference>
<dbReference type="InterPro" id="IPR015590">
    <property type="entry name" value="Aldehyde_DH_dom"/>
</dbReference>
<evidence type="ECO:0000256" key="9">
    <source>
        <dbReference type="RuleBase" id="RU366016"/>
    </source>
</evidence>
<evidence type="ECO:0000259" key="11">
    <source>
        <dbReference type="Pfam" id="PF00171"/>
    </source>
</evidence>
<dbReference type="Gene3D" id="3.40.605.10">
    <property type="entry name" value="Aldehyde Dehydrogenase, Chain A, domain 1"/>
    <property type="match status" value="1"/>
</dbReference>
<dbReference type="NCBIfam" id="TIGR01236">
    <property type="entry name" value="D1pyr5carbox1"/>
    <property type="match status" value="1"/>
</dbReference>
<evidence type="ECO:0000256" key="1">
    <source>
        <dbReference type="ARBA" id="ARBA00004786"/>
    </source>
</evidence>
<keyword evidence="3 8" id="KW-0560">Oxidoreductase</keyword>
<evidence type="ECO:0000256" key="5">
    <source>
        <dbReference type="ARBA" id="ARBA00023062"/>
    </source>
</evidence>
<dbReference type="InterPro" id="IPR016163">
    <property type="entry name" value="Ald_DH_C"/>
</dbReference>
<evidence type="ECO:0000256" key="3">
    <source>
        <dbReference type="ARBA" id="ARBA00023002"/>
    </source>
</evidence>
<keyword evidence="13" id="KW-1185">Reference proteome</keyword>
<dbReference type="EMBL" id="JAPWDV010000002">
    <property type="protein sequence ID" value="KAJ6219994.1"/>
    <property type="molecule type" value="Genomic_DNA"/>
</dbReference>
<comment type="pathway">
    <text evidence="1 9">Amino-acid degradation; L-proline degradation into L-glutamate; L-glutamate from L-proline: step 2/2.</text>
</comment>
<dbReference type="InterPro" id="IPR050485">
    <property type="entry name" value="Proline_metab_enzyme"/>
</dbReference>
<dbReference type="GO" id="GO:0003842">
    <property type="term" value="F:L-glutamate gamma-semialdehyde dehydrogenase activity"/>
    <property type="evidence" value="ECO:0007669"/>
    <property type="project" value="UniProtKB-UniRule"/>
</dbReference>
<dbReference type="GO" id="GO:0010133">
    <property type="term" value="P:L-proline catabolic process to L-glutamate"/>
    <property type="evidence" value="ECO:0007669"/>
    <property type="project" value="UniProtKB-UniRule"/>
</dbReference>
<organism evidence="12 13">
    <name type="scientific">Blomia tropicalis</name>
    <name type="common">Mite</name>
    <dbReference type="NCBI Taxonomy" id="40697"/>
    <lineage>
        <taxon>Eukaryota</taxon>
        <taxon>Metazoa</taxon>
        <taxon>Ecdysozoa</taxon>
        <taxon>Arthropoda</taxon>
        <taxon>Chelicerata</taxon>
        <taxon>Arachnida</taxon>
        <taxon>Acari</taxon>
        <taxon>Acariformes</taxon>
        <taxon>Sarcoptiformes</taxon>
        <taxon>Astigmata</taxon>
        <taxon>Glycyphagoidea</taxon>
        <taxon>Echimyopodidae</taxon>
        <taxon>Blomia</taxon>
    </lineage>
</organism>
<dbReference type="AlphaFoldDB" id="A0A9Q0M6P4"/>
<keyword evidence="5 9" id="KW-0642">Proline metabolism</keyword>
<dbReference type="PANTHER" id="PTHR42862">
    <property type="entry name" value="DELTA-1-PYRROLINE-5-CARBOXYLATE DEHYDROGENASE 1, ISOFORM A-RELATED"/>
    <property type="match status" value="1"/>
</dbReference>
<evidence type="ECO:0000256" key="6">
    <source>
        <dbReference type="ARBA" id="ARBA00048142"/>
    </source>
</evidence>
<dbReference type="FunFam" id="3.40.309.10:FF:000005">
    <property type="entry name" value="1-pyrroline-5-carboxylate dehydrogenase 1"/>
    <property type="match status" value="1"/>
</dbReference>
<dbReference type="InterPro" id="IPR029510">
    <property type="entry name" value="Ald_DH_CS_GLU"/>
</dbReference>
<dbReference type="PROSITE" id="PS00687">
    <property type="entry name" value="ALDEHYDE_DEHYDR_GLU"/>
    <property type="match status" value="1"/>
</dbReference>
<comment type="similarity">
    <text evidence="2 8">Belongs to the aldehyde dehydrogenase family.</text>
</comment>
<evidence type="ECO:0000313" key="12">
    <source>
        <dbReference type="EMBL" id="KAJ6219994.1"/>
    </source>
</evidence>
<dbReference type="FunFam" id="3.40.605.10:FF:000006">
    <property type="entry name" value="1-pyrroline-5-carboxylate dehydrogenase"/>
    <property type="match status" value="1"/>
</dbReference>
<proteinExistence type="inferred from homology"/>
<dbReference type="GO" id="GO:0005759">
    <property type="term" value="C:mitochondrial matrix"/>
    <property type="evidence" value="ECO:0007669"/>
    <property type="project" value="TreeGrafter"/>
</dbReference>
<dbReference type="PANTHER" id="PTHR42862:SF1">
    <property type="entry name" value="DELTA-1-PYRROLINE-5-CARBOXYLATE DEHYDROGENASE 2, ISOFORM A-RELATED"/>
    <property type="match status" value="1"/>
</dbReference>
<protein>
    <recommendedName>
        <fullName evidence="9 10">Multifunctional fusion protein</fullName>
    </recommendedName>
    <domain>
        <recommendedName>
            <fullName evidence="10">Delta-1-pyrroline-5-carboxylate dehydrogenase</fullName>
            <shortName evidence="10">P5C dehydrogenase</shortName>
        </recommendedName>
        <alternativeName>
            <fullName evidence="9">L-glutamate gamma-semialdehyde dehydrogenase</fullName>
        </alternativeName>
    </domain>
    <domain>
        <recommendedName>
            <fullName evidence="9">L-glutamate gamma-semialdehyde dehydrogenase</fullName>
            <ecNumber evidence="9">1.2.1.88</ecNumber>
        </recommendedName>
    </domain>
</protein>
<evidence type="ECO:0000256" key="2">
    <source>
        <dbReference type="ARBA" id="ARBA00009986"/>
    </source>
</evidence>
<dbReference type="OMA" id="FAGIHFT"/>
<dbReference type="InterPro" id="IPR016161">
    <property type="entry name" value="Ald_DH/histidinol_DH"/>
</dbReference>
<gene>
    <name evidence="12" type="ORF">RDWZM_005806</name>
</gene>
<reference evidence="12" key="1">
    <citation type="submission" date="2022-12" db="EMBL/GenBank/DDBJ databases">
        <title>Genome assemblies of Blomia tropicalis.</title>
        <authorList>
            <person name="Cui Y."/>
        </authorList>
    </citation>
    <scope>NUCLEOTIDE SEQUENCE</scope>
    <source>
        <tissue evidence="12">Adult mites</tissue>
    </source>
</reference>
<name>A0A9Q0M6P4_BLOTA</name>
<evidence type="ECO:0000256" key="8">
    <source>
        <dbReference type="RuleBase" id="RU003345"/>
    </source>
</evidence>
<dbReference type="EC" id="1.2.1.88" evidence="9"/>
<dbReference type="Proteomes" id="UP001142055">
    <property type="component" value="Chromosome 2"/>
</dbReference>
<evidence type="ECO:0000256" key="7">
    <source>
        <dbReference type="PROSITE-ProRule" id="PRU10007"/>
    </source>
</evidence>
<accession>A0A9Q0M6P4</accession>